<sequence length="95" mass="10746">MSIEIPQNYRFDDAIIAEIDKKFSEIPTREQSKVDYNQEQEDYGPPVIRRHTVYDQAARNATGLPGDIQHRGISSVDLDLDQAVKSLVGKKISNT</sequence>
<accession>A0A6C0C1M2</accession>
<reference evidence="1" key="1">
    <citation type="journal article" date="2020" name="Nature">
        <title>Giant virus diversity and host interactions through global metagenomics.</title>
        <authorList>
            <person name="Schulz F."/>
            <person name="Roux S."/>
            <person name="Paez-Espino D."/>
            <person name="Jungbluth S."/>
            <person name="Walsh D.A."/>
            <person name="Denef V.J."/>
            <person name="McMahon K.D."/>
            <person name="Konstantinidis K.T."/>
            <person name="Eloe-Fadrosh E.A."/>
            <person name="Kyrpides N.C."/>
            <person name="Woyke T."/>
        </authorList>
    </citation>
    <scope>NUCLEOTIDE SEQUENCE</scope>
    <source>
        <strain evidence="1">GVMAG-M-3300020182-33</strain>
    </source>
</reference>
<dbReference type="EMBL" id="MN739300">
    <property type="protein sequence ID" value="QHS97558.1"/>
    <property type="molecule type" value="Genomic_DNA"/>
</dbReference>
<proteinExistence type="predicted"/>
<dbReference type="AlphaFoldDB" id="A0A6C0C1M2"/>
<evidence type="ECO:0000313" key="1">
    <source>
        <dbReference type="EMBL" id="QHS97558.1"/>
    </source>
</evidence>
<organism evidence="1">
    <name type="scientific">viral metagenome</name>
    <dbReference type="NCBI Taxonomy" id="1070528"/>
    <lineage>
        <taxon>unclassified sequences</taxon>
        <taxon>metagenomes</taxon>
        <taxon>organismal metagenomes</taxon>
    </lineage>
</organism>
<name>A0A6C0C1M2_9ZZZZ</name>
<protein>
    <submittedName>
        <fullName evidence="1">Uncharacterized protein</fullName>
    </submittedName>
</protein>